<comment type="caution">
    <text evidence="1">The sequence shown here is derived from an EMBL/GenBank/DDBJ whole genome shotgun (WGS) entry which is preliminary data.</text>
</comment>
<evidence type="ECO:0000313" key="2">
    <source>
        <dbReference type="Proteomes" id="UP000029389"/>
    </source>
</evidence>
<accession>A0A090Y976</accession>
<reference evidence="1 2" key="1">
    <citation type="submission" date="2014-04" db="EMBL/GenBank/DDBJ databases">
        <authorList>
            <person name="Bishop-Lilly K.A."/>
            <person name="Broomall S.M."/>
            <person name="Chain P.S."/>
            <person name="Chertkov O."/>
            <person name="Coyne S.R."/>
            <person name="Daligault H.E."/>
            <person name="Davenport K.W."/>
            <person name="Erkkila T."/>
            <person name="Frey K.G."/>
            <person name="Gibbons H.S."/>
            <person name="Gu W."/>
            <person name="Jaissle J."/>
            <person name="Johnson S.L."/>
            <person name="Koroleva G.I."/>
            <person name="Ladner J.T."/>
            <person name="Lo C.-C."/>
            <person name="Minogue T.D."/>
            <person name="Munk C."/>
            <person name="Palacios G.F."/>
            <person name="Redden C.L."/>
            <person name="Rosenzweig C.N."/>
            <person name="Scholz M.B."/>
            <person name="Teshima H."/>
            <person name="Xu Y."/>
        </authorList>
    </citation>
    <scope>NUCLEOTIDE SEQUENCE [LARGE SCALE GENOMIC DNA]</scope>
    <source>
        <strain evidence="1 2">BHP</strain>
    </source>
</reference>
<gene>
    <name evidence="1" type="ORF">DJ93_5790</name>
</gene>
<protein>
    <submittedName>
        <fullName evidence="1">Uncharacterized protein</fullName>
    </submittedName>
</protein>
<organism evidence="1 2">
    <name type="scientific">Bacillus clarus</name>
    <dbReference type="NCBI Taxonomy" id="2338372"/>
    <lineage>
        <taxon>Bacteria</taxon>
        <taxon>Bacillati</taxon>
        <taxon>Bacillota</taxon>
        <taxon>Bacilli</taxon>
        <taxon>Bacillales</taxon>
        <taxon>Bacillaceae</taxon>
        <taxon>Bacillus</taxon>
        <taxon>Bacillus cereus group</taxon>
    </lineage>
</organism>
<dbReference type="Proteomes" id="UP000029389">
    <property type="component" value="Unassembled WGS sequence"/>
</dbReference>
<proteinExistence type="predicted"/>
<dbReference type="EMBL" id="JMQC01000011">
    <property type="protein sequence ID" value="KFM95004.1"/>
    <property type="molecule type" value="Genomic_DNA"/>
</dbReference>
<evidence type="ECO:0000313" key="1">
    <source>
        <dbReference type="EMBL" id="KFM95004.1"/>
    </source>
</evidence>
<dbReference type="AlphaFoldDB" id="A0A090Y976"/>
<sequence length="59" mass="7208">MKDVYTYLEELQNDIFSLSFNDIEQKYYQICVQLSGIEYAQEIHTIDMTRYENYLEKNL</sequence>
<name>A0A090Y976_9BACI</name>
<dbReference type="PATRIC" id="fig|1405.8.peg.5982"/>
<dbReference type="RefSeq" id="WP_042985008.1">
    <property type="nucleotide sequence ID" value="NZ_JMQC01000011.1"/>
</dbReference>